<evidence type="ECO:0000313" key="1">
    <source>
        <dbReference type="EMBL" id="KAJ2959159.1"/>
    </source>
</evidence>
<comment type="caution">
    <text evidence="1">The sequence shown here is derived from an EMBL/GenBank/DDBJ whole genome shotgun (WGS) entry which is preliminary data.</text>
</comment>
<keyword evidence="2" id="KW-1185">Reference proteome</keyword>
<gene>
    <name evidence="1" type="ORF">NQ176_g11133</name>
</gene>
<dbReference type="EMBL" id="JANJQO010003500">
    <property type="protein sequence ID" value="KAJ2959159.1"/>
    <property type="molecule type" value="Genomic_DNA"/>
</dbReference>
<proteinExistence type="predicted"/>
<evidence type="ECO:0000313" key="2">
    <source>
        <dbReference type="Proteomes" id="UP001143910"/>
    </source>
</evidence>
<dbReference type="Proteomes" id="UP001143910">
    <property type="component" value="Unassembled WGS sequence"/>
</dbReference>
<organism evidence="1 2">
    <name type="scientific">Zarea fungicola</name>
    <dbReference type="NCBI Taxonomy" id="93591"/>
    <lineage>
        <taxon>Eukaryota</taxon>
        <taxon>Fungi</taxon>
        <taxon>Dikarya</taxon>
        <taxon>Ascomycota</taxon>
        <taxon>Pezizomycotina</taxon>
        <taxon>Sordariomycetes</taxon>
        <taxon>Hypocreomycetidae</taxon>
        <taxon>Hypocreales</taxon>
        <taxon>Cordycipitaceae</taxon>
        <taxon>Zarea</taxon>
    </lineage>
</organism>
<protein>
    <submittedName>
        <fullName evidence="1">Uncharacterized protein</fullName>
    </submittedName>
</protein>
<accession>A0ACC1MCY9</accession>
<sequence>MCAAKQVGLALGTDAWTTDPEQIKKQEELLQVAKKYGVSILDTARLYAGGASESAIGTMSATKGFDISTKLPGGFAPDGSSAAGVLKYTEQSLDALKLEKPPPPLS</sequence>
<reference evidence="1" key="1">
    <citation type="submission" date="2022-08" db="EMBL/GenBank/DDBJ databases">
        <title>Genome Sequence of Lecanicillium fungicola.</title>
        <authorList>
            <person name="Buettner E."/>
        </authorList>
    </citation>
    <scope>NUCLEOTIDE SEQUENCE</scope>
    <source>
        <strain evidence="1">Babe33</strain>
    </source>
</reference>
<name>A0ACC1MCY9_9HYPO</name>